<proteinExistence type="predicted"/>
<dbReference type="Proteomes" id="UP000092382">
    <property type="component" value="Unassembled WGS sequence"/>
</dbReference>
<evidence type="ECO:0008006" key="4">
    <source>
        <dbReference type="Google" id="ProtNLM"/>
    </source>
</evidence>
<name>A0A1B7VLY2_APHFL</name>
<evidence type="ECO:0000313" key="3">
    <source>
        <dbReference type="Proteomes" id="UP000092382"/>
    </source>
</evidence>
<sequence>MKNFKPMLIIVSISLLTLVGCNEPKQTATETIPTPAYNSTEKAPTKTSAAGNTDLLTVVSKTETAVKSGNFVEAKKEFDKFEDVWEEVEDGIKTKSPDNYENVEKSMDEISGELKAAKPQKDKLITALQSLEKTINTISKS</sequence>
<evidence type="ECO:0000313" key="2">
    <source>
        <dbReference type="EMBL" id="OBQ20801.1"/>
    </source>
</evidence>
<protein>
    <recommendedName>
        <fullName evidence="4">DUF4363 domain-containing protein</fullName>
    </recommendedName>
</protein>
<comment type="caution">
    <text evidence="2">The sequence shown here is derived from an EMBL/GenBank/DDBJ whole genome shotgun (WGS) entry which is preliminary data.</text>
</comment>
<accession>A0A1B7VLY2</accession>
<dbReference type="EMBL" id="LJOY01000073">
    <property type="protein sequence ID" value="OBQ20801.1"/>
    <property type="molecule type" value="Genomic_DNA"/>
</dbReference>
<evidence type="ECO:0000256" key="1">
    <source>
        <dbReference type="SAM" id="MobiDB-lite"/>
    </source>
</evidence>
<organism evidence="2 3">
    <name type="scientific">Aphanizomenon flos-aquae LD13</name>
    <dbReference type="NCBI Taxonomy" id="1710894"/>
    <lineage>
        <taxon>Bacteria</taxon>
        <taxon>Bacillati</taxon>
        <taxon>Cyanobacteriota</taxon>
        <taxon>Cyanophyceae</taxon>
        <taxon>Nostocales</taxon>
        <taxon>Aphanizomenonaceae</taxon>
        <taxon>Aphanizomenon</taxon>
    </lineage>
</organism>
<gene>
    <name evidence="2" type="ORF">AN481_16935</name>
</gene>
<reference evidence="2 3" key="1">
    <citation type="submission" date="2015-09" db="EMBL/GenBank/DDBJ databases">
        <title>Whole genome shotgun sequence assembly of Aphanizomenon flos-aquae UKL13.</title>
        <authorList>
            <person name="Driscoll C."/>
        </authorList>
    </citation>
    <scope>NUCLEOTIDE SEQUENCE [LARGE SCALE GENOMIC DNA]</scope>
    <source>
        <strain evidence="2">MDT13</strain>
    </source>
</reference>
<dbReference type="AlphaFoldDB" id="A0A1B7VLY2"/>
<feature type="region of interest" description="Disordered" evidence="1">
    <location>
        <begin position="28"/>
        <end position="48"/>
    </location>
</feature>
<dbReference type="PATRIC" id="fig|1710894.3.peg.2058"/>
<dbReference type="PROSITE" id="PS51257">
    <property type="entry name" value="PROKAR_LIPOPROTEIN"/>
    <property type="match status" value="1"/>
</dbReference>